<organism evidence="1 2">
    <name type="scientific">Entomophthora muscae</name>
    <dbReference type="NCBI Taxonomy" id="34485"/>
    <lineage>
        <taxon>Eukaryota</taxon>
        <taxon>Fungi</taxon>
        <taxon>Fungi incertae sedis</taxon>
        <taxon>Zoopagomycota</taxon>
        <taxon>Entomophthoromycotina</taxon>
        <taxon>Entomophthoromycetes</taxon>
        <taxon>Entomophthorales</taxon>
        <taxon>Entomophthoraceae</taxon>
        <taxon>Entomophthora</taxon>
    </lineage>
</organism>
<dbReference type="Proteomes" id="UP001165960">
    <property type="component" value="Unassembled WGS sequence"/>
</dbReference>
<proteinExistence type="predicted"/>
<evidence type="ECO:0000313" key="1">
    <source>
        <dbReference type="EMBL" id="KAJ9051753.1"/>
    </source>
</evidence>
<protein>
    <submittedName>
        <fullName evidence="1">Uncharacterized protein</fullName>
    </submittedName>
</protein>
<name>A0ACC2RNV0_9FUNG</name>
<gene>
    <name evidence="1" type="ORF">DSO57_1002014</name>
</gene>
<keyword evidence="2" id="KW-1185">Reference proteome</keyword>
<evidence type="ECO:0000313" key="2">
    <source>
        <dbReference type="Proteomes" id="UP001165960"/>
    </source>
</evidence>
<dbReference type="EMBL" id="QTSX02007104">
    <property type="protein sequence ID" value="KAJ9051753.1"/>
    <property type="molecule type" value="Genomic_DNA"/>
</dbReference>
<accession>A0ACC2RNV0</accession>
<sequence>MAPPLTPQPNYPINIHYSDWLSRLCGAKLYFLLMWSLSYIIKVTPILWWALSTGPAVSHPKSPNASIYAWLSEILPKSHLLLEISLFRWV</sequence>
<comment type="caution">
    <text evidence="1">The sequence shown here is derived from an EMBL/GenBank/DDBJ whole genome shotgun (WGS) entry which is preliminary data.</text>
</comment>
<reference evidence="1" key="1">
    <citation type="submission" date="2022-04" db="EMBL/GenBank/DDBJ databases">
        <title>Genome of the entomopathogenic fungus Entomophthora muscae.</title>
        <authorList>
            <person name="Elya C."/>
            <person name="Lovett B.R."/>
            <person name="Lee E."/>
            <person name="Macias A.M."/>
            <person name="Hajek A.E."/>
            <person name="De Bivort B.L."/>
            <person name="Kasson M.T."/>
            <person name="De Fine Licht H.H."/>
            <person name="Stajich J.E."/>
        </authorList>
    </citation>
    <scope>NUCLEOTIDE SEQUENCE</scope>
    <source>
        <strain evidence="1">Berkeley</strain>
    </source>
</reference>